<reference evidence="1" key="1">
    <citation type="submission" date="2020-07" db="EMBL/GenBank/DDBJ databases">
        <title>The High-quality genome of the commercially important snow crab, Chionoecetes opilio.</title>
        <authorList>
            <person name="Jeong J.-H."/>
            <person name="Ryu S."/>
        </authorList>
    </citation>
    <scope>NUCLEOTIDE SEQUENCE</scope>
    <source>
        <strain evidence="1">MADBK_172401_WGS</strain>
        <tissue evidence="1">Digestive gland</tissue>
    </source>
</reference>
<comment type="caution">
    <text evidence="1">The sequence shown here is derived from an EMBL/GenBank/DDBJ whole genome shotgun (WGS) entry which is preliminary data.</text>
</comment>
<protein>
    <submittedName>
        <fullName evidence="1">Uncharacterized protein</fullName>
    </submittedName>
</protein>
<dbReference type="Proteomes" id="UP000770661">
    <property type="component" value="Unassembled WGS sequence"/>
</dbReference>
<evidence type="ECO:0000313" key="2">
    <source>
        <dbReference type="Proteomes" id="UP000770661"/>
    </source>
</evidence>
<dbReference type="AlphaFoldDB" id="A0A8J8WLV8"/>
<keyword evidence="2" id="KW-1185">Reference proteome</keyword>
<organism evidence="1 2">
    <name type="scientific">Chionoecetes opilio</name>
    <name type="common">Atlantic snow crab</name>
    <name type="synonym">Cancer opilio</name>
    <dbReference type="NCBI Taxonomy" id="41210"/>
    <lineage>
        <taxon>Eukaryota</taxon>
        <taxon>Metazoa</taxon>
        <taxon>Ecdysozoa</taxon>
        <taxon>Arthropoda</taxon>
        <taxon>Crustacea</taxon>
        <taxon>Multicrustacea</taxon>
        <taxon>Malacostraca</taxon>
        <taxon>Eumalacostraca</taxon>
        <taxon>Eucarida</taxon>
        <taxon>Decapoda</taxon>
        <taxon>Pleocyemata</taxon>
        <taxon>Brachyura</taxon>
        <taxon>Eubrachyura</taxon>
        <taxon>Majoidea</taxon>
        <taxon>Majidae</taxon>
        <taxon>Chionoecetes</taxon>
    </lineage>
</organism>
<proteinExistence type="predicted"/>
<name>A0A8J8WLV8_CHIOP</name>
<evidence type="ECO:0000313" key="1">
    <source>
        <dbReference type="EMBL" id="KAG0695701.1"/>
    </source>
</evidence>
<dbReference type="EMBL" id="JACEEZ010025976">
    <property type="protein sequence ID" value="KAG0695701.1"/>
    <property type="molecule type" value="Genomic_DNA"/>
</dbReference>
<sequence length="244" mass="26409">MHVDAGAAWRLAGGHVRRLVTYLGPLRAGDPIEPDTPSLRDKGLFEGVRMATTPVWRYSSCPRRPPRQLCPTRVTNAAPILPLSGRTEPASVIDTLSRSATWATAIIACCHTPGWCNMDFAGRHLRGGELCGGGPPRGAEHCRPLDGTCVMASRSSRRHALPHVRAAETLWPSETAMMHCTLVARAQSGLSSALRRRWTISEPPHGPHGVLFWSTLEPALTDWGESAMRVQGAVSTTEPARACT</sequence>
<gene>
    <name evidence="1" type="ORF">GWK47_026807</name>
</gene>
<accession>A0A8J8WLV8</accession>